<dbReference type="PROSITE" id="PS51371">
    <property type="entry name" value="CBS"/>
    <property type="match status" value="4"/>
</dbReference>
<evidence type="ECO:0000313" key="6">
    <source>
        <dbReference type="Proteomes" id="UP000695562"/>
    </source>
</evidence>
<evidence type="ECO:0000256" key="1">
    <source>
        <dbReference type="ARBA" id="ARBA00022737"/>
    </source>
</evidence>
<feature type="domain" description="CBS" evidence="4">
    <location>
        <begin position="183"/>
        <end position="242"/>
    </location>
</feature>
<dbReference type="PANTHER" id="PTHR13780:SF153">
    <property type="entry name" value="CBS DOMAIN-CONTAINING PROTEIN"/>
    <property type="match status" value="1"/>
</dbReference>
<dbReference type="SUPFAM" id="SSF54631">
    <property type="entry name" value="CBS-domain pair"/>
    <property type="match status" value="2"/>
</dbReference>
<gene>
    <name evidence="5" type="ORF">CYY_003657</name>
</gene>
<dbReference type="Gene3D" id="3.10.580.10">
    <property type="entry name" value="CBS-domain"/>
    <property type="match status" value="2"/>
</dbReference>
<dbReference type="Proteomes" id="UP000695562">
    <property type="component" value="Unassembled WGS sequence"/>
</dbReference>
<name>A0A8J4V5S4_9MYCE</name>
<reference evidence="5" key="1">
    <citation type="submission" date="2020-01" db="EMBL/GenBank/DDBJ databases">
        <title>Development of genomics and gene disruption for Polysphondylium violaceum indicates a role for the polyketide synthase stlB in stalk morphogenesis.</title>
        <authorList>
            <person name="Narita B."/>
            <person name="Kawabe Y."/>
            <person name="Kin K."/>
            <person name="Saito T."/>
            <person name="Gibbs R."/>
            <person name="Kuspa A."/>
            <person name="Muzny D."/>
            <person name="Queller D."/>
            <person name="Richards S."/>
            <person name="Strassman J."/>
            <person name="Sucgang R."/>
            <person name="Worley K."/>
            <person name="Schaap P."/>
        </authorList>
    </citation>
    <scope>NUCLEOTIDE SEQUENCE</scope>
    <source>
        <strain evidence="5">QSvi11</strain>
    </source>
</reference>
<dbReference type="Pfam" id="PF00571">
    <property type="entry name" value="CBS"/>
    <property type="match status" value="4"/>
</dbReference>
<dbReference type="OrthoDB" id="449052at2759"/>
<proteinExistence type="predicted"/>
<feature type="domain" description="CBS" evidence="4">
    <location>
        <begin position="260"/>
        <end position="319"/>
    </location>
</feature>
<protein>
    <recommendedName>
        <fullName evidence="4">CBS domain-containing protein</fullName>
    </recommendedName>
</protein>
<accession>A0A8J4V5S4</accession>
<evidence type="ECO:0000256" key="3">
    <source>
        <dbReference type="PROSITE-ProRule" id="PRU00703"/>
    </source>
</evidence>
<dbReference type="InterPro" id="IPR046342">
    <property type="entry name" value="CBS_dom_sf"/>
</dbReference>
<evidence type="ECO:0000256" key="2">
    <source>
        <dbReference type="ARBA" id="ARBA00023122"/>
    </source>
</evidence>
<sequence>MSLQLLSNFLVDNLPPRAKHIISVKSTDSIPKVFKILAENGILSVPVLNESNRPIGLVDYVDIVCCVVQLINHTDLLGHDFYSILETEYLFKHTYASHITDLSERNPFIPVVQNASLLEAITIMTRHKLNRVPVISNEAKPGQEIGAHIVNLVTQSAVLSFISKNLDTLGSWVHKPLKELGFKEKEVISIDFNKRALDAFQLMAHHRVNGIAVNDEKGHIIANISARDLKEILNKSRMFDDLYISVGEFISKVRQQDFKAVNPSICCTLDESLQHLITKMAAARIHRVYLVNNERKPVGVVSIHDILEKLLEHVVPNEMAR</sequence>
<evidence type="ECO:0000313" key="5">
    <source>
        <dbReference type="EMBL" id="KAF2075047.1"/>
    </source>
</evidence>
<comment type="caution">
    <text evidence="5">The sequence shown here is derived from an EMBL/GenBank/DDBJ whole genome shotgun (WGS) entry which is preliminary data.</text>
</comment>
<dbReference type="SMART" id="SM00116">
    <property type="entry name" value="CBS"/>
    <property type="match status" value="4"/>
</dbReference>
<keyword evidence="1" id="KW-0677">Repeat</keyword>
<dbReference type="InterPro" id="IPR000644">
    <property type="entry name" value="CBS_dom"/>
</dbReference>
<keyword evidence="6" id="KW-1185">Reference proteome</keyword>
<feature type="domain" description="CBS" evidence="4">
    <location>
        <begin position="17"/>
        <end position="76"/>
    </location>
</feature>
<organism evidence="5 6">
    <name type="scientific">Polysphondylium violaceum</name>
    <dbReference type="NCBI Taxonomy" id="133409"/>
    <lineage>
        <taxon>Eukaryota</taxon>
        <taxon>Amoebozoa</taxon>
        <taxon>Evosea</taxon>
        <taxon>Eumycetozoa</taxon>
        <taxon>Dictyostelia</taxon>
        <taxon>Dictyosteliales</taxon>
        <taxon>Dictyosteliaceae</taxon>
        <taxon>Polysphondylium</taxon>
    </lineage>
</organism>
<dbReference type="CDD" id="cd02205">
    <property type="entry name" value="CBS_pair_SF"/>
    <property type="match status" value="2"/>
</dbReference>
<dbReference type="PANTHER" id="PTHR13780">
    <property type="entry name" value="AMP-ACTIVATED PROTEIN KINASE, GAMMA REGULATORY SUBUNIT"/>
    <property type="match status" value="1"/>
</dbReference>
<dbReference type="EMBL" id="AJWJ01000117">
    <property type="protein sequence ID" value="KAF2075047.1"/>
    <property type="molecule type" value="Genomic_DNA"/>
</dbReference>
<dbReference type="InterPro" id="IPR050511">
    <property type="entry name" value="AMPK_gamma/SDS23_families"/>
</dbReference>
<evidence type="ECO:0000259" key="4">
    <source>
        <dbReference type="PROSITE" id="PS51371"/>
    </source>
</evidence>
<dbReference type="AlphaFoldDB" id="A0A8J4V5S4"/>
<keyword evidence="2 3" id="KW-0129">CBS domain</keyword>
<feature type="domain" description="CBS" evidence="4">
    <location>
        <begin position="102"/>
        <end position="168"/>
    </location>
</feature>